<evidence type="ECO:0000313" key="11">
    <source>
        <dbReference type="EMBL" id="KZT67893.1"/>
    </source>
</evidence>
<feature type="region of interest" description="Disordered" evidence="8">
    <location>
        <begin position="275"/>
        <end position="295"/>
    </location>
</feature>
<dbReference type="InterPro" id="IPR016071">
    <property type="entry name" value="Staphylococal_nuclease_OB-fold"/>
</dbReference>
<dbReference type="AlphaFoldDB" id="A0A165P8D0"/>
<evidence type="ECO:0000259" key="10">
    <source>
        <dbReference type="PROSITE" id="PS50830"/>
    </source>
</evidence>
<dbReference type="Proteomes" id="UP000076727">
    <property type="component" value="Unassembled WGS sequence"/>
</dbReference>
<evidence type="ECO:0000313" key="12">
    <source>
        <dbReference type="Proteomes" id="UP000076727"/>
    </source>
</evidence>
<feature type="transmembrane region" description="Helical" evidence="9">
    <location>
        <begin position="48"/>
        <end position="68"/>
    </location>
</feature>
<keyword evidence="9" id="KW-1133">Transmembrane helix</keyword>
<keyword evidence="5" id="KW-0255">Endonuclease</keyword>
<dbReference type="GO" id="GO:0004519">
    <property type="term" value="F:endonuclease activity"/>
    <property type="evidence" value="ECO:0007669"/>
    <property type="project" value="UniProtKB-KW"/>
</dbReference>
<proteinExistence type="inferred from homology"/>
<dbReference type="EMBL" id="KV429072">
    <property type="protein sequence ID" value="KZT67893.1"/>
    <property type="molecule type" value="Genomic_DNA"/>
</dbReference>
<feature type="compositionally biased region" description="Polar residues" evidence="8">
    <location>
        <begin position="1"/>
        <end position="11"/>
    </location>
</feature>
<comment type="subcellular location">
    <subcellularLocation>
        <location evidence="1">Membrane</location>
        <topology evidence="1">Single-pass membrane protein</topology>
    </subcellularLocation>
    <subcellularLocation>
        <location evidence="2">Mitochondrion</location>
    </subcellularLocation>
</comment>
<dbReference type="InterPro" id="IPR035437">
    <property type="entry name" value="SNase_OB-fold_sf"/>
</dbReference>
<accession>A0A165P8D0</accession>
<evidence type="ECO:0000256" key="7">
    <source>
        <dbReference type="ARBA" id="ARBA00022837"/>
    </source>
</evidence>
<evidence type="ECO:0000256" key="8">
    <source>
        <dbReference type="SAM" id="MobiDB-lite"/>
    </source>
</evidence>
<comment type="similarity">
    <text evidence="3">Belongs to the LCL3 family.</text>
</comment>
<keyword evidence="4" id="KW-0540">Nuclease</keyword>
<keyword evidence="12" id="KW-1185">Reference proteome</keyword>
<gene>
    <name evidence="11" type="ORF">DAEQUDRAFT_728675</name>
</gene>
<evidence type="ECO:0000256" key="1">
    <source>
        <dbReference type="ARBA" id="ARBA00004167"/>
    </source>
</evidence>
<dbReference type="Pfam" id="PF00565">
    <property type="entry name" value="SNase"/>
    <property type="match status" value="1"/>
</dbReference>
<reference evidence="11 12" key="1">
    <citation type="journal article" date="2016" name="Mol. Biol. Evol.">
        <title>Comparative Genomics of Early-Diverging Mushroom-Forming Fungi Provides Insights into the Origins of Lignocellulose Decay Capabilities.</title>
        <authorList>
            <person name="Nagy L.G."/>
            <person name="Riley R."/>
            <person name="Tritt A."/>
            <person name="Adam C."/>
            <person name="Daum C."/>
            <person name="Floudas D."/>
            <person name="Sun H."/>
            <person name="Yadav J.S."/>
            <person name="Pangilinan J."/>
            <person name="Larsson K.H."/>
            <person name="Matsuura K."/>
            <person name="Barry K."/>
            <person name="Labutti K."/>
            <person name="Kuo R."/>
            <person name="Ohm R.A."/>
            <person name="Bhattacharya S.S."/>
            <person name="Shirouzu T."/>
            <person name="Yoshinaga Y."/>
            <person name="Martin F.M."/>
            <person name="Grigoriev I.V."/>
            <person name="Hibbett D.S."/>
        </authorList>
    </citation>
    <scope>NUCLEOTIDE SEQUENCE [LARGE SCALE GENOMIC DNA]</scope>
    <source>
        <strain evidence="11 12">L-15889</strain>
    </source>
</reference>
<dbReference type="GO" id="GO:0016020">
    <property type="term" value="C:membrane"/>
    <property type="evidence" value="ECO:0007669"/>
    <property type="project" value="UniProtKB-SubCell"/>
</dbReference>
<dbReference type="PANTHER" id="PTHR12302">
    <property type="entry name" value="EBNA2 BINDING PROTEIN P100"/>
    <property type="match status" value="1"/>
</dbReference>
<dbReference type="SMART" id="SM00318">
    <property type="entry name" value="SNc"/>
    <property type="match status" value="1"/>
</dbReference>
<dbReference type="STRING" id="1314783.A0A165P8D0"/>
<evidence type="ECO:0000256" key="2">
    <source>
        <dbReference type="ARBA" id="ARBA00004173"/>
    </source>
</evidence>
<dbReference type="SUPFAM" id="SSF50199">
    <property type="entry name" value="Staphylococcal nuclease"/>
    <property type="match status" value="1"/>
</dbReference>
<name>A0A165P8D0_9APHY</name>
<feature type="region of interest" description="Disordered" evidence="8">
    <location>
        <begin position="1"/>
        <end position="20"/>
    </location>
</feature>
<protein>
    <submittedName>
        <fullName evidence="11">SNase-domain-containing protein</fullName>
    </submittedName>
</protein>
<evidence type="ECO:0000256" key="9">
    <source>
        <dbReference type="SAM" id="Phobius"/>
    </source>
</evidence>
<evidence type="ECO:0000256" key="3">
    <source>
        <dbReference type="ARBA" id="ARBA00005435"/>
    </source>
</evidence>
<keyword evidence="9" id="KW-0472">Membrane</keyword>
<sequence>MIWPWTSQQKKPSPDKREHEVPLIDKLDDAPTMIRDLKAKTLSLPVDILVLSAFLAGSVTTAGGIGAYRRFWRRLPTADWITPDILAKGRWIKGCVTSVGDADNFRLYHTPGIGWRWPLKFRTVPATRGDLKDQTIHIRLAGIDAPEAAHFGKPAQEFAEESLAWLKKYIEGRSVYCHLCRRDQYGRIVAHVHWKPRILPASLATGKSVQLEMLQQGWAEVYEQWGAEHGPLGIDEFLRAQREAQVSKRGIWKYGLARESAADYKKRYTSGDSKNPVFVKTKGRGGESGETEGEPAVKTDNKLHRFFRFLSRWQLRA</sequence>
<dbReference type="OrthoDB" id="430293at2759"/>
<keyword evidence="9" id="KW-0812">Transmembrane</keyword>
<dbReference type="GO" id="GO:0016787">
    <property type="term" value="F:hydrolase activity"/>
    <property type="evidence" value="ECO:0007669"/>
    <property type="project" value="UniProtKB-KW"/>
</dbReference>
<keyword evidence="7" id="KW-0106">Calcium</keyword>
<dbReference type="GO" id="GO:0005739">
    <property type="term" value="C:mitochondrion"/>
    <property type="evidence" value="ECO:0007669"/>
    <property type="project" value="UniProtKB-SubCell"/>
</dbReference>
<dbReference type="PANTHER" id="PTHR12302:SF3">
    <property type="entry name" value="SERINE_THREONINE-PROTEIN KINASE 31"/>
    <property type="match status" value="1"/>
</dbReference>
<keyword evidence="6" id="KW-0378">Hydrolase</keyword>
<dbReference type="PROSITE" id="PS50830">
    <property type="entry name" value="TNASE_3"/>
    <property type="match status" value="1"/>
</dbReference>
<evidence type="ECO:0000256" key="5">
    <source>
        <dbReference type="ARBA" id="ARBA00022759"/>
    </source>
</evidence>
<evidence type="ECO:0000256" key="4">
    <source>
        <dbReference type="ARBA" id="ARBA00022722"/>
    </source>
</evidence>
<feature type="domain" description="TNase-like" evidence="10">
    <location>
        <begin position="90"/>
        <end position="254"/>
    </location>
</feature>
<evidence type="ECO:0000256" key="6">
    <source>
        <dbReference type="ARBA" id="ARBA00022801"/>
    </source>
</evidence>
<organism evidence="11 12">
    <name type="scientific">Daedalea quercina L-15889</name>
    <dbReference type="NCBI Taxonomy" id="1314783"/>
    <lineage>
        <taxon>Eukaryota</taxon>
        <taxon>Fungi</taxon>
        <taxon>Dikarya</taxon>
        <taxon>Basidiomycota</taxon>
        <taxon>Agaricomycotina</taxon>
        <taxon>Agaricomycetes</taxon>
        <taxon>Polyporales</taxon>
        <taxon>Fomitopsis</taxon>
    </lineage>
</organism>
<dbReference type="Gene3D" id="2.40.50.90">
    <property type="match status" value="1"/>
</dbReference>